<dbReference type="SMART" id="SM01388">
    <property type="entry name" value="Mob1_phocein"/>
    <property type="match status" value="1"/>
</dbReference>
<protein>
    <recommendedName>
        <fullName evidence="4">Mob1/phocein family protein</fullName>
    </recommendedName>
</protein>
<feature type="region of interest" description="Disordered" evidence="1">
    <location>
        <begin position="202"/>
        <end position="222"/>
    </location>
</feature>
<evidence type="ECO:0000313" key="3">
    <source>
        <dbReference type="Proteomes" id="UP001470230"/>
    </source>
</evidence>
<dbReference type="InterPro" id="IPR005301">
    <property type="entry name" value="MOB_kinase_act_fam"/>
</dbReference>
<evidence type="ECO:0000313" key="2">
    <source>
        <dbReference type="EMBL" id="KAK8846313.1"/>
    </source>
</evidence>
<dbReference type="PANTHER" id="PTHR22599">
    <property type="entry name" value="MPS ONE BINDER KINASE ACTIVATOR-LIKE MOB"/>
    <property type="match status" value="1"/>
</dbReference>
<dbReference type="SUPFAM" id="SSF101152">
    <property type="entry name" value="Mob1/phocein"/>
    <property type="match status" value="1"/>
</dbReference>
<organism evidence="2 3">
    <name type="scientific">Tritrichomonas musculus</name>
    <dbReference type="NCBI Taxonomy" id="1915356"/>
    <lineage>
        <taxon>Eukaryota</taxon>
        <taxon>Metamonada</taxon>
        <taxon>Parabasalia</taxon>
        <taxon>Tritrichomonadida</taxon>
        <taxon>Tritrichomonadidae</taxon>
        <taxon>Tritrichomonas</taxon>
    </lineage>
</organism>
<keyword evidence="3" id="KW-1185">Reference proteome</keyword>
<sequence>MKYQQALQVPETKYFRKYIDSNANDLFFKQIWIKANLIDFYHDALFLYEYTISSFCTEQTCSLMSVGPSRIYLWPIGKDQDEIDEDTNLTSAGYYISQSFKWIYLILNDRNSLIPNSLEEIDNGTLIKKKIVNRLFRFYGHCYYDHLEEIKRDEALHSFYILTLRFFISFSLKYDLLDAFEFEPMKMIVFPFNDITENLEEDSYSEKIEEPSNFSASEPEDK</sequence>
<accession>A0ABR2HGT2</accession>
<dbReference type="Pfam" id="PF03637">
    <property type="entry name" value="Mob1_phocein"/>
    <property type="match status" value="1"/>
</dbReference>
<name>A0ABR2HGT2_9EUKA</name>
<evidence type="ECO:0000256" key="1">
    <source>
        <dbReference type="SAM" id="MobiDB-lite"/>
    </source>
</evidence>
<dbReference type="InterPro" id="IPR036703">
    <property type="entry name" value="MOB_kinase_act_sf"/>
</dbReference>
<comment type="caution">
    <text evidence="2">The sequence shown here is derived from an EMBL/GenBank/DDBJ whole genome shotgun (WGS) entry which is preliminary data.</text>
</comment>
<dbReference type="Proteomes" id="UP001470230">
    <property type="component" value="Unassembled WGS sequence"/>
</dbReference>
<proteinExistence type="predicted"/>
<gene>
    <name evidence="2" type="ORF">M9Y10_020321</name>
</gene>
<dbReference type="EMBL" id="JAPFFF010000029">
    <property type="protein sequence ID" value="KAK8846313.1"/>
    <property type="molecule type" value="Genomic_DNA"/>
</dbReference>
<reference evidence="2 3" key="1">
    <citation type="submission" date="2024-04" db="EMBL/GenBank/DDBJ databases">
        <title>Tritrichomonas musculus Genome.</title>
        <authorList>
            <person name="Alves-Ferreira E."/>
            <person name="Grigg M."/>
            <person name="Lorenzi H."/>
            <person name="Galac M."/>
        </authorList>
    </citation>
    <scope>NUCLEOTIDE SEQUENCE [LARGE SCALE GENOMIC DNA]</scope>
    <source>
        <strain evidence="2 3">EAF2021</strain>
    </source>
</reference>
<dbReference type="Gene3D" id="1.20.140.30">
    <property type="entry name" value="MOB kinase activator"/>
    <property type="match status" value="1"/>
</dbReference>
<evidence type="ECO:0008006" key="4">
    <source>
        <dbReference type="Google" id="ProtNLM"/>
    </source>
</evidence>